<sequence length="85" mass="9413">MICTHLASAEAAAPQSTDGCQDCLADGSRDWVHLRLCLECGRVSCCDSSPRKHATAHWHSTDHPVVRSFQPAESWRWCYVDEAVG</sequence>
<proteinExistence type="predicted"/>
<dbReference type="InterPro" id="IPR001607">
    <property type="entry name" value="Znf_UBP"/>
</dbReference>
<evidence type="ECO:0000313" key="2">
    <source>
        <dbReference type="EMBL" id="GLH97533.1"/>
    </source>
</evidence>
<evidence type="ECO:0000313" key="3">
    <source>
        <dbReference type="Proteomes" id="UP001144280"/>
    </source>
</evidence>
<dbReference type="RefSeq" id="WP_281895506.1">
    <property type="nucleotide sequence ID" value="NZ_BSDI01000011.1"/>
</dbReference>
<feature type="domain" description="UBP-type" evidence="1">
    <location>
        <begin position="1"/>
        <end position="85"/>
    </location>
</feature>
<evidence type="ECO:0000259" key="1">
    <source>
        <dbReference type="PROSITE" id="PS50271"/>
    </source>
</evidence>
<protein>
    <recommendedName>
        <fullName evidence="1">UBP-type domain-containing protein</fullName>
    </recommendedName>
</protein>
<dbReference type="InterPro" id="IPR013083">
    <property type="entry name" value="Znf_RING/FYVE/PHD"/>
</dbReference>
<comment type="caution">
    <text evidence="2">The sequence shown here is derived from an EMBL/GenBank/DDBJ whole genome shotgun (WGS) entry which is preliminary data.</text>
</comment>
<reference evidence="2" key="1">
    <citation type="submission" date="2022-12" db="EMBL/GenBank/DDBJ databases">
        <title>New Phytohabitans aurantiacus sp. RD004123 nov., an actinomycete isolated from soil.</title>
        <authorList>
            <person name="Triningsih D.W."/>
            <person name="Harunari E."/>
            <person name="Igarashi Y."/>
        </authorList>
    </citation>
    <scope>NUCLEOTIDE SEQUENCE</scope>
    <source>
        <strain evidence="2">RD004123</strain>
    </source>
</reference>
<dbReference type="EMBL" id="BSDI01000011">
    <property type="protein sequence ID" value="GLH97533.1"/>
    <property type="molecule type" value="Genomic_DNA"/>
</dbReference>
<dbReference type="PROSITE" id="PS50271">
    <property type="entry name" value="ZF_UBP"/>
    <property type="match status" value="1"/>
</dbReference>
<dbReference type="Pfam" id="PF02148">
    <property type="entry name" value="zf-UBP"/>
    <property type="match status" value="1"/>
</dbReference>
<dbReference type="Proteomes" id="UP001144280">
    <property type="component" value="Unassembled WGS sequence"/>
</dbReference>
<dbReference type="Gene3D" id="3.30.40.10">
    <property type="entry name" value="Zinc/RING finger domain, C3HC4 (zinc finger)"/>
    <property type="match status" value="1"/>
</dbReference>
<organism evidence="2 3">
    <name type="scientific">Phytohabitans aurantiacus</name>
    <dbReference type="NCBI Taxonomy" id="3016789"/>
    <lineage>
        <taxon>Bacteria</taxon>
        <taxon>Bacillati</taxon>
        <taxon>Actinomycetota</taxon>
        <taxon>Actinomycetes</taxon>
        <taxon>Micromonosporales</taxon>
        <taxon>Micromonosporaceae</taxon>
    </lineage>
</organism>
<accession>A0ABQ5QSQ3</accession>
<name>A0ABQ5QSQ3_9ACTN</name>
<keyword evidence="3" id="KW-1185">Reference proteome</keyword>
<dbReference type="SUPFAM" id="SSF57850">
    <property type="entry name" value="RING/U-box"/>
    <property type="match status" value="1"/>
</dbReference>
<gene>
    <name evidence="2" type="ORF">Pa4123_28080</name>
</gene>